<feature type="region of interest" description="Disordered" evidence="8">
    <location>
        <begin position="630"/>
        <end position="669"/>
    </location>
</feature>
<protein>
    <recommendedName>
        <fullName evidence="9">Glutamine amidotransferase type-2 domain-containing protein</fullName>
    </recommendedName>
</protein>
<proteinExistence type="predicted"/>
<feature type="compositionally biased region" description="Low complexity" evidence="8">
    <location>
        <begin position="369"/>
        <end position="382"/>
    </location>
</feature>
<dbReference type="Proteomes" id="UP001255856">
    <property type="component" value="Unassembled WGS sequence"/>
</dbReference>
<evidence type="ECO:0000256" key="1">
    <source>
        <dbReference type="ARBA" id="ARBA00022574"/>
    </source>
</evidence>
<dbReference type="Gene3D" id="3.40.630.10">
    <property type="entry name" value="Zn peptidases"/>
    <property type="match status" value="1"/>
</dbReference>
<dbReference type="PANTHER" id="PTHR43270">
    <property type="entry name" value="BETA-ALA-HIS DIPEPTIDASE"/>
    <property type="match status" value="1"/>
</dbReference>
<evidence type="ECO:0000256" key="3">
    <source>
        <dbReference type="ARBA" id="ARBA00022723"/>
    </source>
</evidence>
<feature type="region of interest" description="Disordered" evidence="8">
    <location>
        <begin position="369"/>
        <end position="440"/>
    </location>
</feature>
<evidence type="ECO:0000256" key="6">
    <source>
        <dbReference type="ARBA" id="ARBA00022962"/>
    </source>
</evidence>
<dbReference type="Gene3D" id="3.60.20.10">
    <property type="entry name" value="Glutamine Phosphoribosylpyrophosphate, subunit 1, domain 1"/>
    <property type="match status" value="1"/>
</dbReference>
<feature type="repeat" description="WD" evidence="7">
    <location>
        <begin position="773"/>
        <end position="803"/>
    </location>
</feature>
<dbReference type="CDD" id="cd01908">
    <property type="entry name" value="YafJ"/>
    <property type="match status" value="1"/>
</dbReference>
<dbReference type="SUPFAM" id="SSF50978">
    <property type="entry name" value="WD40 repeat-like"/>
    <property type="match status" value="1"/>
</dbReference>
<keyword evidence="5" id="KW-0378">Hydrolase</keyword>
<dbReference type="GO" id="GO:0006751">
    <property type="term" value="P:glutathione catabolic process"/>
    <property type="evidence" value="ECO:0007669"/>
    <property type="project" value="TreeGrafter"/>
</dbReference>
<keyword evidence="6" id="KW-0315">Glutamine amidotransferase</keyword>
<name>A0AAD9IIV4_PROWI</name>
<reference evidence="10" key="1">
    <citation type="submission" date="2021-01" db="EMBL/GenBank/DDBJ databases">
        <authorList>
            <person name="Eckstrom K.M.E."/>
        </authorList>
    </citation>
    <scope>NUCLEOTIDE SEQUENCE</scope>
    <source>
        <strain evidence="10">UVCC 0001</strain>
    </source>
</reference>
<evidence type="ECO:0000256" key="2">
    <source>
        <dbReference type="ARBA" id="ARBA00022670"/>
    </source>
</evidence>
<dbReference type="InterPro" id="IPR026869">
    <property type="entry name" value="EgtC-like"/>
</dbReference>
<feature type="compositionally biased region" description="Low complexity" evidence="8">
    <location>
        <begin position="431"/>
        <end position="440"/>
    </location>
</feature>
<dbReference type="GO" id="GO:0008233">
    <property type="term" value="F:peptidase activity"/>
    <property type="evidence" value="ECO:0007669"/>
    <property type="project" value="UniProtKB-KW"/>
</dbReference>
<dbReference type="InterPro" id="IPR015943">
    <property type="entry name" value="WD40/YVTN_repeat-like_dom_sf"/>
</dbReference>
<dbReference type="GO" id="GO:0006508">
    <property type="term" value="P:proteolysis"/>
    <property type="evidence" value="ECO:0007669"/>
    <property type="project" value="UniProtKB-KW"/>
</dbReference>
<keyword evidence="3" id="KW-0479">Metal-binding</keyword>
<dbReference type="Pfam" id="PF13230">
    <property type="entry name" value="GATase_4"/>
    <property type="match status" value="1"/>
</dbReference>
<evidence type="ECO:0000313" key="10">
    <source>
        <dbReference type="EMBL" id="KAK2079339.1"/>
    </source>
</evidence>
<dbReference type="SUPFAM" id="SSF56235">
    <property type="entry name" value="N-terminal nucleophile aminohydrolases (Ntn hydrolases)"/>
    <property type="match status" value="1"/>
</dbReference>
<dbReference type="InterPro" id="IPR002933">
    <property type="entry name" value="Peptidase_M20"/>
</dbReference>
<dbReference type="GO" id="GO:0046872">
    <property type="term" value="F:metal ion binding"/>
    <property type="evidence" value="ECO:0007669"/>
    <property type="project" value="UniProtKB-KW"/>
</dbReference>
<dbReference type="PROSITE" id="PS50082">
    <property type="entry name" value="WD_REPEATS_2"/>
    <property type="match status" value="4"/>
</dbReference>
<dbReference type="Gene3D" id="3.30.70.360">
    <property type="match status" value="1"/>
</dbReference>
<dbReference type="InterPro" id="IPR017932">
    <property type="entry name" value="GATase_2_dom"/>
</dbReference>
<feature type="domain" description="Glutamine amidotransferase type-2" evidence="9">
    <location>
        <begin position="1"/>
        <end position="296"/>
    </location>
</feature>
<feature type="compositionally biased region" description="Low complexity" evidence="8">
    <location>
        <begin position="850"/>
        <end position="859"/>
    </location>
</feature>
<dbReference type="PRINTS" id="PR00320">
    <property type="entry name" value="GPROTEINBRPT"/>
</dbReference>
<keyword evidence="4" id="KW-0677">Repeat</keyword>
<feature type="compositionally biased region" description="Basic residues" evidence="8">
    <location>
        <begin position="417"/>
        <end position="430"/>
    </location>
</feature>
<dbReference type="InterPro" id="IPR051458">
    <property type="entry name" value="Cyt/Met_Dipeptidase"/>
</dbReference>
<dbReference type="Pfam" id="PF07687">
    <property type="entry name" value="M20_dimer"/>
    <property type="match status" value="1"/>
</dbReference>
<gene>
    <name evidence="10" type="ORF">QBZ16_003030</name>
</gene>
<evidence type="ECO:0000256" key="8">
    <source>
        <dbReference type="SAM" id="MobiDB-lite"/>
    </source>
</evidence>
<dbReference type="EMBL" id="JASFZW010000003">
    <property type="protein sequence ID" value="KAK2079339.1"/>
    <property type="molecule type" value="Genomic_DNA"/>
</dbReference>
<feature type="compositionally biased region" description="Low complexity" evidence="8">
    <location>
        <begin position="390"/>
        <end position="403"/>
    </location>
</feature>
<evidence type="ECO:0000256" key="4">
    <source>
        <dbReference type="ARBA" id="ARBA00022737"/>
    </source>
</evidence>
<accession>A0AAD9IIV4</accession>
<organism evidence="10 11">
    <name type="scientific">Prototheca wickerhamii</name>
    <dbReference type="NCBI Taxonomy" id="3111"/>
    <lineage>
        <taxon>Eukaryota</taxon>
        <taxon>Viridiplantae</taxon>
        <taxon>Chlorophyta</taxon>
        <taxon>core chlorophytes</taxon>
        <taxon>Trebouxiophyceae</taxon>
        <taxon>Chlorellales</taxon>
        <taxon>Chlorellaceae</taxon>
        <taxon>Prototheca</taxon>
    </lineage>
</organism>
<feature type="compositionally biased region" description="Low complexity" evidence="8">
    <location>
        <begin position="489"/>
        <end position="499"/>
    </location>
</feature>
<feature type="region of interest" description="Disordered" evidence="8">
    <location>
        <begin position="460"/>
        <end position="510"/>
    </location>
</feature>
<dbReference type="PANTHER" id="PTHR43270:SF8">
    <property type="entry name" value="DI- AND TRIPEPTIDASE DUG2-RELATED"/>
    <property type="match status" value="1"/>
</dbReference>
<dbReference type="Gene3D" id="2.130.10.10">
    <property type="entry name" value="YVTN repeat-like/Quinoprotein amine dehydrogenase"/>
    <property type="match status" value="3"/>
</dbReference>
<keyword evidence="2" id="KW-0645">Protease</keyword>
<dbReference type="SMART" id="SM00320">
    <property type="entry name" value="WD40"/>
    <property type="match status" value="6"/>
</dbReference>
<dbReference type="InterPro" id="IPR011650">
    <property type="entry name" value="Peptidase_M20_dimer"/>
</dbReference>
<feature type="repeat" description="WD" evidence="7">
    <location>
        <begin position="875"/>
        <end position="898"/>
    </location>
</feature>
<dbReference type="PROSITE" id="PS51278">
    <property type="entry name" value="GATASE_TYPE_2"/>
    <property type="match status" value="1"/>
</dbReference>
<keyword evidence="1 7" id="KW-0853">WD repeat</keyword>
<feature type="repeat" description="WD" evidence="7">
    <location>
        <begin position="733"/>
        <end position="764"/>
    </location>
</feature>
<comment type="caution">
    <text evidence="10">The sequence shown here is derived from an EMBL/GenBank/DDBJ whole genome shotgun (WGS) entry which is preliminary data.</text>
</comment>
<dbReference type="InterPro" id="IPR001680">
    <property type="entry name" value="WD40_rpt"/>
</dbReference>
<dbReference type="Pfam" id="PF00400">
    <property type="entry name" value="WD40"/>
    <property type="match status" value="3"/>
</dbReference>
<evidence type="ECO:0000256" key="7">
    <source>
        <dbReference type="PROSITE-ProRule" id="PRU00221"/>
    </source>
</evidence>
<evidence type="ECO:0000313" key="11">
    <source>
        <dbReference type="Proteomes" id="UP001255856"/>
    </source>
</evidence>
<sequence>MAFYGVDPILVADVVLWPARSIIKQSYDARERKNDSNLPHHLVYGNLNGDGFGIGWFPSMAPTRRGLSSDPCVFTSITPAWNNENLNRLATKIESRMVFAHVRAAYPGMPVSEQNCHPFQWGRYLFMHNGVVAGFMQLRRHVLALLRDEAYNAVQSFHSDSAVCFALFLDRLPDMRAAQGAGAILKALEETISLIRQLQREHGVRGNSLLNFCVSDGVNLVATRYASSPDDEPASLYYAEGSAYERSPEPAENASAVASAAAAAADPGGGGGGGGTASAGGAAVEGEGDYHLAYSELGTRVCLVASEPVTASATDWVEVPRNTALIVCPETDGLLCVLRSPLVEGGDHPRRAEVLRCLEAASMRGAAAGAAREAPASPLRPARSPPLAAPAPRLAPSFAPAPAARHRGSGSTTRRWAPPRRGRPRPRGWRARPACPSRARPCPAWPSELTLCTQQLAAGSDDDNASGLTQYGPAPAAPREEDSVGGGPAPSASAASVAPRRGRSAADDAAADEAQLAPALQVPHVLTGHSGSVMALSAEHDLLFSGATDCTIRVWSLISDSCVAVLRGHRDPIRALTVCGPYLASLGAKTLRLWLLSSDFRCAAVLAVADVRGNAKAIAAPCMLPGCQQGGAEGGGGSDEADALAQSEPGATPVSGLHPSPAPLAPISARPPPHRWIFVGSQDCRRARPARRLRADLATRAAPRRLAALHGAPDRISSHVAPAAAAAAATAEADGHAGAVTALALSTTHLFSASADTTVRVWRLPGLQHECTLRGHRGSVLALHVAGGVLLSGGRDLLIRVWDCGTLVCRRTLAGHRADVLALTSVGLAVGEASAEYAEAASPAVPPSAPDTADTASSGRRGADAPASHARQPLLYASASADGSIRIWDAQALACLRVIDLALPVMACALTETHVAAGLPDGLIRLYATDDLFAAAAAKLLGLTGADNGADDAGSLPAAKRARLAADRKPGDASNSTHAATLEREMERALRAFVRIRSISADPLRSEDCFRAAKFLHRLLEGLGAEVKLVRPVEGKSPLVMARLGRCASRPTVTFYGHYDVQPALEPEWRSSPWELTSVDGHLYGRGSSDNKGPVLAFVYAVKELLRAPGSELPVNVAFLIEGEEENGSVGFHEAVSANLDWYEGTELVLISNTLWVGERVPCLTYGMRGMISASIEVTGPERDLHSGNEGGVFSEPLADLSKVLASLVDARPNILVPGFYDDVRPGMLDAAKSGLAAHGGEFSLQGYRAQIGVQALSAGAGEWDLLSARWCQPSLSVVDVRVGEAAAGEWAGRRYYRFGPTRFSVIPRAAVGQVAVRFVPEQRPERLIELLRAHVRHEFAKLRSGNRVDLRVHSVGDWWEADPQAPLTRLAERVVREEWGAQPLLVREGGTMPVARKLERMLGAPVLMLPMGQASDNCHLANERIARVNLFRGKNVVKRLLRELPKAELRHGGGGEGVGQA</sequence>
<dbReference type="InterPro" id="IPR036322">
    <property type="entry name" value="WD40_repeat_dom_sf"/>
</dbReference>
<keyword evidence="11" id="KW-1185">Reference proteome</keyword>
<dbReference type="SUPFAM" id="SSF53187">
    <property type="entry name" value="Zn-dependent exopeptidases"/>
    <property type="match status" value="1"/>
</dbReference>
<dbReference type="Pfam" id="PF01546">
    <property type="entry name" value="Peptidase_M20"/>
    <property type="match status" value="1"/>
</dbReference>
<evidence type="ECO:0000259" key="9">
    <source>
        <dbReference type="PROSITE" id="PS51278"/>
    </source>
</evidence>
<evidence type="ECO:0000256" key="5">
    <source>
        <dbReference type="ARBA" id="ARBA00022801"/>
    </source>
</evidence>
<feature type="repeat" description="WD" evidence="7">
    <location>
        <begin position="526"/>
        <end position="565"/>
    </location>
</feature>
<dbReference type="InterPro" id="IPR020472">
    <property type="entry name" value="WD40_PAC1"/>
</dbReference>
<dbReference type="InterPro" id="IPR029055">
    <property type="entry name" value="Ntn_hydrolases_N"/>
</dbReference>
<feature type="region of interest" description="Disordered" evidence="8">
    <location>
        <begin position="840"/>
        <end position="867"/>
    </location>
</feature>
<dbReference type="PROSITE" id="PS50294">
    <property type="entry name" value="WD_REPEATS_REGION"/>
    <property type="match status" value="3"/>
</dbReference>